<keyword evidence="5 14" id="KW-0812">Transmembrane</keyword>
<feature type="region of interest" description="Disordered" evidence="13">
    <location>
        <begin position="24"/>
        <end position="45"/>
    </location>
</feature>
<dbReference type="PhylomeDB" id="A0A0G4EGT5"/>
<feature type="transmembrane region" description="Helical" evidence="14">
    <location>
        <begin position="516"/>
        <end position="536"/>
    </location>
</feature>
<keyword evidence="10 14" id="KW-0472">Membrane</keyword>
<dbReference type="OrthoDB" id="194358at2759"/>
<feature type="repeat" description="ANK" evidence="12">
    <location>
        <begin position="254"/>
        <end position="278"/>
    </location>
</feature>
<dbReference type="PRINTS" id="PR01097">
    <property type="entry name" value="TRNSRECEPTRP"/>
</dbReference>
<accession>A0A0G4EGT5</accession>
<dbReference type="Pfam" id="PF00520">
    <property type="entry name" value="Ion_trans"/>
    <property type="match status" value="1"/>
</dbReference>
<dbReference type="SUPFAM" id="SSF81324">
    <property type="entry name" value="Voltage-gated potassium channels"/>
    <property type="match status" value="1"/>
</dbReference>
<dbReference type="AlphaFoldDB" id="A0A0G4EGT5"/>
<reference evidence="16 17" key="1">
    <citation type="submission" date="2014-11" db="EMBL/GenBank/DDBJ databases">
        <authorList>
            <person name="Zhu J."/>
            <person name="Qi W."/>
            <person name="Song R."/>
        </authorList>
    </citation>
    <scope>NUCLEOTIDE SEQUENCE [LARGE SCALE GENOMIC DNA]</scope>
</reference>
<dbReference type="STRING" id="1169540.A0A0G4EGT5"/>
<keyword evidence="8 14" id="KW-1133">Transmembrane helix</keyword>
<dbReference type="Proteomes" id="UP000041254">
    <property type="component" value="Unassembled WGS sequence"/>
</dbReference>
<evidence type="ECO:0000256" key="11">
    <source>
        <dbReference type="ARBA" id="ARBA00023303"/>
    </source>
</evidence>
<evidence type="ECO:0000313" key="17">
    <source>
        <dbReference type="Proteomes" id="UP000041254"/>
    </source>
</evidence>
<name>A0A0G4EGT5_VITBC</name>
<dbReference type="PANTHER" id="PTHR10582:SF2">
    <property type="entry name" value="INACTIVE"/>
    <property type="match status" value="1"/>
</dbReference>
<sequence length="721" mass="80023">MQQGGQEGARPACVAKMWGLLHTQRSPRLQGQGGDSVRDGHSRPSGVEEACYIQLPRVDEGDDAAQQAKQQAIHHTQTSTDHPKMASASSEHIPLLLDDGQGLMEPQLPDVTDDITKAPRRFEQVPLVGAPAADDWEPTDALKDSIKKAIEESDVEGLRKVLDGLSPEQTEKALTTGKWNHDFLTSAIHYAAWERKDVAVFEVLLDNRRHLLNLKDKKYGGTPLHLAAGEGLVGVVEKFVEWGGKELLEARTKFGNTPLHCAARKGSVWVVEKFVEWGGKELLEARDNWRDASLLGSNVDVVEWMLRVNPQLLKIQDKNGRTPVDATLKRKKEPKVLAAMVVLVEDLAVKLVERGAKMEDVTAQDLKEMVPLTKGYLKDRSESLGLGSLRLCAIFRKLMQTRQKDSLTDDIGTVADWQEAEREWFALLESAEPLTVVTQANCISLVEKHWQPPYEGGPTIPLSPRDVFITRVLSMLLMVAFVLLHIESIKGDSMIESAVMGQSGIRLKAAYWADSWNVIDMSSSLAIAAFIAVHFLGYSAEAEVSSLIVIALLFALRLLQTASLHPAVGPLILAVVRMFSDISMFLCLYVYILLVFAGVFTVLSSDEDHQYFGSFPKATLTLFFAGQGDFNEALTNAIESHDTLGAVLLFTYVILSSIILLNLLIAIMASTYAAIEQTQTAQYQLLRIRVLNEYLNMPLHERLPPPFNLIGRCYKRHKLHP</sequence>
<proteinExistence type="predicted"/>
<evidence type="ECO:0000256" key="9">
    <source>
        <dbReference type="ARBA" id="ARBA00023065"/>
    </source>
</evidence>
<dbReference type="GO" id="GO:0005262">
    <property type="term" value="F:calcium channel activity"/>
    <property type="evidence" value="ECO:0007669"/>
    <property type="project" value="InterPro"/>
</dbReference>
<feature type="region of interest" description="Disordered" evidence="13">
    <location>
        <begin position="60"/>
        <end position="85"/>
    </location>
</feature>
<dbReference type="PROSITE" id="PS50088">
    <property type="entry name" value="ANK_REPEAT"/>
    <property type="match status" value="2"/>
</dbReference>
<evidence type="ECO:0000313" key="16">
    <source>
        <dbReference type="EMBL" id="CEL94715.1"/>
    </source>
</evidence>
<dbReference type="Pfam" id="PF12796">
    <property type="entry name" value="Ank_2"/>
    <property type="match status" value="1"/>
</dbReference>
<feature type="transmembrane region" description="Helical" evidence="14">
    <location>
        <begin position="468"/>
        <end position="486"/>
    </location>
</feature>
<dbReference type="PROSITE" id="PS50297">
    <property type="entry name" value="ANK_REP_REGION"/>
    <property type="match status" value="2"/>
</dbReference>
<protein>
    <recommendedName>
        <fullName evidence="15">Ion transport domain-containing protein</fullName>
    </recommendedName>
</protein>
<dbReference type="VEuPathDB" id="CryptoDB:Vbra_7388"/>
<dbReference type="Gene3D" id="1.25.40.20">
    <property type="entry name" value="Ankyrin repeat-containing domain"/>
    <property type="match status" value="1"/>
</dbReference>
<keyword evidence="3" id="KW-1003">Cell membrane</keyword>
<keyword evidence="11" id="KW-0407">Ion channel</keyword>
<evidence type="ECO:0000256" key="1">
    <source>
        <dbReference type="ARBA" id="ARBA00004651"/>
    </source>
</evidence>
<keyword evidence="17" id="KW-1185">Reference proteome</keyword>
<evidence type="ECO:0000256" key="2">
    <source>
        <dbReference type="ARBA" id="ARBA00022448"/>
    </source>
</evidence>
<evidence type="ECO:0000256" key="12">
    <source>
        <dbReference type="PROSITE-ProRule" id="PRU00023"/>
    </source>
</evidence>
<evidence type="ECO:0000256" key="4">
    <source>
        <dbReference type="ARBA" id="ARBA00022568"/>
    </source>
</evidence>
<evidence type="ECO:0000256" key="10">
    <source>
        <dbReference type="ARBA" id="ARBA00023136"/>
    </source>
</evidence>
<dbReference type="SUPFAM" id="SSF48403">
    <property type="entry name" value="Ankyrin repeat"/>
    <property type="match status" value="1"/>
</dbReference>
<dbReference type="InterPro" id="IPR002153">
    <property type="entry name" value="TRPC_channel"/>
</dbReference>
<dbReference type="InterPro" id="IPR024862">
    <property type="entry name" value="TRPV"/>
</dbReference>
<dbReference type="InterPro" id="IPR005821">
    <property type="entry name" value="Ion_trans_dom"/>
</dbReference>
<feature type="transmembrane region" description="Helical" evidence="14">
    <location>
        <begin position="548"/>
        <end position="575"/>
    </location>
</feature>
<organism evidence="16 17">
    <name type="scientific">Vitrella brassicaformis (strain CCMP3155)</name>
    <dbReference type="NCBI Taxonomy" id="1169540"/>
    <lineage>
        <taxon>Eukaryota</taxon>
        <taxon>Sar</taxon>
        <taxon>Alveolata</taxon>
        <taxon>Colpodellida</taxon>
        <taxon>Vitrellaceae</taxon>
        <taxon>Vitrella</taxon>
    </lineage>
</organism>
<gene>
    <name evidence="16" type="ORF">Vbra_7388</name>
</gene>
<dbReference type="SMART" id="SM00248">
    <property type="entry name" value="ANK"/>
    <property type="match status" value="4"/>
</dbReference>
<keyword evidence="12" id="KW-0040">ANK repeat</keyword>
<keyword evidence="7" id="KW-0106">Calcium</keyword>
<dbReference type="GO" id="GO:0098703">
    <property type="term" value="P:calcium ion import across plasma membrane"/>
    <property type="evidence" value="ECO:0007669"/>
    <property type="project" value="TreeGrafter"/>
</dbReference>
<dbReference type="EMBL" id="CDMY01000225">
    <property type="protein sequence ID" value="CEL94715.1"/>
    <property type="molecule type" value="Genomic_DNA"/>
</dbReference>
<dbReference type="GO" id="GO:0005886">
    <property type="term" value="C:plasma membrane"/>
    <property type="evidence" value="ECO:0007669"/>
    <property type="project" value="UniProtKB-SubCell"/>
</dbReference>
<evidence type="ECO:0000256" key="3">
    <source>
        <dbReference type="ARBA" id="ARBA00022475"/>
    </source>
</evidence>
<evidence type="ECO:0000256" key="6">
    <source>
        <dbReference type="ARBA" id="ARBA00022737"/>
    </source>
</evidence>
<feature type="transmembrane region" description="Helical" evidence="14">
    <location>
        <begin position="582"/>
        <end position="603"/>
    </location>
</feature>
<feature type="repeat" description="ANK" evidence="12">
    <location>
        <begin position="219"/>
        <end position="243"/>
    </location>
</feature>
<feature type="domain" description="Ion transport" evidence="15">
    <location>
        <begin position="438"/>
        <end position="679"/>
    </location>
</feature>
<evidence type="ECO:0000256" key="5">
    <source>
        <dbReference type="ARBA" id="ARBA00022692"/>
    </source>
</evidence>
<comment type="subcellular location">
    <subcellularLocation>
        <location evidence="1">Cell membrane</location>
        <topology evidence="1">Multi-pass membrane protein</topology>
    </subcellularLocation>
</comment>
<keyword evidence="6" id="KW-0677">Repeat</keyword>
<evidence type="ECO:0000259" key="15">
    <source>
        <dbReference type="Pfam" id="PF00520"/>
    </source>
</evidence>
<evidence type="ECO:0000256" key="7">
    <source>
        <dbReference type="ARBA" id="ARBA00022837"/>
    </source>
</evidence>
<feature type="transmembrane region" description="Helical" evidence="14">
    <location>
        <begin position="649"/>
        <end position="675"/>
    </location>
</feature>
<dbReference type="Gene3D" id="1.10.287.70">
    <property type="match status" value="1"/>
</dbReference>
<evidence type="ECO:0000256" key="14">
    <source>
        <dbReference type="SAM" id="Phobius"/>
    </source>
</evidence>
<keyword evidence="9" id="KW-0406">Ion transport</keyword>
<keyword evidence="4" id="KW-0109">Calcium transport</keyword>
<keyword evidence="2" id="KW-0813">Transport</keyword>
<evidence type="ECO:0000256" key="13">
    <source>
        <dbReference type="SAM" id="MobiDB-lite"/>
    </source>
</evidence>
<evidence type="ECO:0000256" key="8">
    <source>
        <dbReference type="ARBA" id="ARBA00022989"/>
    </source>
</evidence>
<dbReference type="PANTHER" id="PTHR10582">
    <property type="entry name" value="TRANSIENT RECEPTOR POTENTIAL ION CHANNEL PROTEIN"/>
    <property type="match status" value="1"/>
</dbReference>
<dbReference type="InterPro" id="IPR002110">
    <property type="entry name" value="Ankyrin_rpt"/>
</dbReference>
<dbReference type="InterPro" id="IPR036770">
    <property type="entry name" value="Ankyrin_rpt-contain_sf"/>
</dbReference>
<dbReference type="InParanoid" id="A0A0G4EGT5"/>